<keyword evidence="2" id="KW-0732">Signal</keyword>
<feature type="region of interest" description="Disordered" evidence="1">
    <location>
        <begin position="43"/>
        <end position="80"/>
    </location>
</feature>
<evidence type="ECO:0000256" key="2">
    <source>
        <dbReference type="SAM" id="SignalP"/>
    </source>
</evidence>
<comment type="caution">
    <text evidence="4">The sequence shown here is derived from an EMBL/GenBank/DDBJ whole genome shotgun (WGS) entry which is preliminary data.</text>
</comment>
<name>A0ABP9S5U1_9ACTN</name>
<dbReference type="Gene3D" id="2.130.10.10">
    <property type="entry name" value="YVTN repeat-like/Quinoprotein amine dehydrogenase"/>
    <property type="match status" value="2"/>
</dbReference>
<protein>
    <recommendedName>
        <fullName evidence="3">Pyrrolo-quinoline quinone repeat domain-containing protein</fullName>
    </recommendedName>
</protein>
<dbReference type="SUPFAM" id="SSF50998">
    <property type="entry name" value="Quinoprotein alcohol dehydrogenase-like"/>
    <property type="match status" value="1"/>
</dbReference>
<dbReference type="PANTHER" id="PTHR34512:SF30">
    <property type="entry name" value="OUTER MEMBRANE PROTEIN ASSEMBLY FACTOR BAMB"/>
    <property type="match status" value="1"/>
</dbReference>
<evidence type="ECO:0000256" key="1">
    <source>
        <dbReference type="SAM" id="MobiDB-lite"/>
    </source>
</evidence>
<evidence type="ECO:0000313" key="5">
    <source>
        <dbReference type="Proteomes" id="UP001501570"/>
    </source>
</evidence>
<dbReference type="Pfam" id="PF13360">
    <property type="entry name" value="PQQ_2"/>
    <property type="match status" value="1"/>
</dbReference>
<proteinExistence type="predicted"/>
<accession>A0ABP9S5U1</accession>
<sequence length="489" mass="49717">MTPGDAECRWWQTGCMRAIRTGAVVAALAVSAALTLAACSGDRSPAAGPSAGGPSAGGSSPASTGASGSPAGAAAQWPMYHGTPDRAGVSAAMPPAAGAPRRVRSLRLDGAVYASPIVVGGLTIVATENDTVYAFDQFYAQVWRRSLGKPSPSEERQCGDIDPLGITGTPVYDASTDKVYLVAEHGGAVRHELYALDPRTGSVAWSKSVDLPGVSARDMQQRGALAVAGGKVWVSYGAQAGDCGDYKGRVVGVPLDGGDGVVFYSPPTERGGGIWNPNGPTVTADGHLLVVSANGAGFPGDAYDHTNTVLELDASARLVDSFAPEDWARNNQGDVGLGSQGVALIGDTWAVLGGKSGPVYVLRQGHLGGIDGQVDVRNVCRSFGGAAVSGSVVYLPCTDGVRAVRVDDAGKLHVLWHADQAITGSPVIGGGRVWVLDTRGGVLHGLDPNSGKSLGQVDVGEANRFSTPAIAGADVIVGTLTGIAVVRTS</sequence>
<reference evidence="5" key="1">
    <citation type="journal article" date="2019" name="Int. J. Syst. Evol. Microbiol.">
        <title>The Global Catalogue of Microorganisms (GCM) 10K type strain sequencing project: providing services to taxonomists for standard genome sequencing and annotation.</title>
        <authorList>
            <consortium name="The Broad Institute Genomics Platform"/>
            <consortium name="The Broad Institute Genome Sequencing Center for Infectious Disease"/>
            <person name="Wu L."/>
            <person name="Ma J."/>
        </authorList>
    </citation>
    <scope>NUCLEOTIDE SEQUENCE [LARGE SCALE GENOMIC DNA]</scope>
    <source>
        <strain evidence="5">JCM 18304</strain>
    </source>
</reference>
<dbReference type="InterPro" id="IPR002372">
    <property type="entry name" value="PQQ_rpt_dom"/>
</dbReference>
<organism evidence="4 5">
    <name type="scientific">Rugosimonospora acidiphila</name>
    <dbReference type="NCBI Taxonomy" id="556531"/>
    <lineage>
        <taxon>Bacteria</taxon>
        <taxon>Bacillati</taxon>
        <taxon>Actinomycetota</taxon>
        <taxon>Actinomycetes</taxon>
        <taxon>Micromonosporales</taxon>
        <taxon>Micromonosporaceae</taxon>
        <taxon>Rugosimonospora</taxon>
    </lineage>
</organism>
<feature type="chain" id="PRO_5045825736" description="Pyrrolo-quinoline quinone repeat domain-containing protein" evidence="2">
    <location>
        <begin position="38"/>
        <end position="489"/>
    </location>
</feature>
<feature type="domain" description="Pyrrolo-quinoline quinone repeat" evidence="3">
    <location>
        <begin position="106"/>
        <end position="237"/>
    </location>
</feature>
<feature type="signal peptide" evidence="2">
    <location>
        <begin position="1"/>
        <end position="37"/>
    </location>
</feature>
<evidence type="ECO:0000313" key="4">
    <source>
        <dbReference type="EMBL" id="GAA5191228.1"/>
    </source>
</evidence>
<dbReference type="PANTHER" id="PTHR34512">
    <property type="entry name" value="CELL SURFACE PROTEIN"/>
    <property type="match status" value="1"/>
</dbReference>
<evidence type="ECO:0000259" key="3">
    <source>
        <dbReference type="Pfam" id="PF13360"/>
    </source>
</evidence>
<gene>
    <name evidence="4" type="ORF">GCM10023322_48130</name>
</gene>
<dbReference type="InterPro" id="IPR015943">
    <property type="entry name" value="WD40/YVTN_repeat-like_dom_sf"/>
</dbReference>
<feature type="compositionally biased region" description="Low complexity" evidence="1">
    <location>
        <begin position="57"/>
        <end position="75"/>
    </location>
</feature>
<keyword evidence="5" id="KW-1185">Reference proteome</keyword>
<dbReference type="InterPro" id="IPR011047">
    <property type="entry name" value="Quinoprotein_ADH-like_sf"/>
</dbReference>
<dbReference type="EMBL" id="BAABJQ010000015">
    <property type="protein sequence ID" value="GAA5191228.1"/>
    <property type="molecule type" value="Genomic_DNA"/>
</dbReference>
<dbReference type="Proteomes" id="UP001501570">
    <property type="component" value="Unassembled WGS sequence"/>
</dbReference>